<evidence type="ECO:0000256" key="1">
    <source>
        <dbReference type="ARBA" id="ARBA00004903"/>
    </source>
</evidence>
<dbReference type="InterPro" id="IPR001796">
    <property type="entry name" value="DHFR_dom"/>
</dbReference>
<dbReference type="AlphaFoldDB" id="A0A239X629"/>
<evidence type="ECO:0000256" key="3">
    <source>
        <dbReference type="ARBA" id="ARBA00012856"/>
    </source>
</evidence>
<name>A0A239X629_STRAI</name>
<protein>
    <recommendedName>
        <fullName evidence="3 7">Dihydrofolate reductase</fullName>
        <ecNumber evidence="3 7">1.5.1.3</ecNumber>
    </recommendedName>
</protein>
<dbReference type="UniPathway" id="UPA00077">
    <property type="reaction ID" value="UER00158"/>
</dbReference>
<dbReference type="PIRSF" id="PIRSF000194">
    <property type="entry name" value="DHFR"/>
    <property type="match status" value="1"/>
</dbReference>
<dbReference type="KEGG" id="saco:SAME_01479"/>
<reference evidence="10 11" key="1">
    <citation type="submission" date="2017-06" db="EMBL/GenBank/DDBJ databases">
        <authorList>
            <consortium name="Pathogen Informatics"/>
        </authorList>
    </citation>
    <scope>NUCLEOTIDE SEQUENCE [LARGE SCALE GENOMIC DNA]</scope>
    <source>
        <strain evidence="10 11">NCTC11291</strain>
    </source>
</reference>
<comment type="catalytic activity">
    <reaction evidence="7">
        <text>(6S)-5,6,7,8-tetrahydrofolate + NADP(+) = 7,8-dihydrofolate + NADPH + H(+)</text>
        <dbReference type="Rhea" id="RHEA:15009"/>
        <dbReference type="ChEBI" id="CHEBI:15378"/>
        <dbReference type="ChEBI" id="CHEBI:57451"/>
        <dbReference type="ChEBI" id="CHEBI:57453"/>
        <dbReference type="ChEBI" id="CHEBI:57783"/>
        <dbReference type="ChEBI" id="CHEBI:58349"/>
        <dbReference type="EC" id="1.5.1.3"/>
    </reaction>
</comment>
<keyword evidence="6 7" id="KW-0560">Oxidoreductase</keyword>
<dbReference type="PRINTS" id="PR00070">
    <property type="entry name" value="DHFR"/>
</dbReference>
<gene>
    <name evidence="10" type="primary">folA</name>
    <name evidence="10" type="ORF">SAMEA4504048_01479</name>
</gene>
<dbReference type="GO" id="GO:0046654">
    <property type="term" value="P:tetrahydrofolate biosynthetic process"/>
    <property type="evidence" value="ECO:0007669"/>
    <property type="project" value="UniProtKB-UniPathway"/>
</dbReference>
<dbReference type="Proteomes" id="UP000215144">
    <property type="component" value="Chromosome 1"/>
</dbReference>
<dbReference type="InterPro" id="IPR012259">
    <property type="entry name" value="DHFR"/>
</dbReference>
<evidence type="ECO:0000256" key="5">
    <source>
        <dbReference type="ARBA" id="ARBA00022857"/>
    </source>
</evidence>
<comment type="similarity">
    <text evidence="2 7 8">Belongs to the dihydrofolate reductase family.</text>
</comment>
<dbReference type="InterPro" id="IPR017925">
    <property type="entry name" value="DHFR_CS"/>
</dbReference>
<dbReference type="PROSITE" id="PS51330">
    <property type="entry name" value="DHFR_2"/>
    <property type="match status" value="1"/>
</dbReference>
<evidence type="ECO:0000256" key="8">
    <source>
        <dbReference type="RuleBase" id="RU004474"/>
    </source>
</evidence>
<evidence type="ECO:0000256" key="2">
    <source>
        <dbReference type="ARBA" id="ARBA00009539"/>
    </source>
</evidence>
<evidence type="ECO:0000313" key="10">
    <source>
        <dbReference type="EMBL" id="SNV42165.1"/>
    </source>
</evidence>
<dbReference type="GO" id="GO:0006730">
    <property type="term" value="P:one-carbon metabolic process"/>
    <property type="evidence" value="ECO:0007669"/>
    <property type="project" value="UniProtKB-KW"/>
</dbReference>
<dbReference type="GO" id="GO:0050661">
    <property type="term" value="F:NADP binding"/>
    <property type="evidence" value="ECO:0007669"/>
    <property type="project" value="InterPro"/>
</dbReference>
<dbReference type="OrthoDB" id="9804315at2"/>
<dbReference type="Pfam" id="PF00186">
    <property type="entry name" value="DHFR_1"/>
    <property type="match status" value="1"/>
</dbReference>
<comment type="pathway">
    <text evidence="1 7">Cofactor biosynthesis; tetrahydrofolate biosynthesis; 5,6,7,8-tetrahydrofolate from 7,8-dihydrofolate: step 1/1.</text>
</comment>
<dbReference type="GO" id="GO:0046452">
    <property type="term" value="P:dihydrofolate metabolic process"/>
    <property type="evidence" value="ECO:0007669"/>
    <property type="project" value="TreeGrafter"/>
</dbReference>
<dbReference type="SUPFAM" id="SSF53597">
    <property type="entry name" value="Dihydrofolate reductase-like"/>
    <property type="match status" value="1"/>
</dbReference>
<evidence type="ECO:0000256" key="4">
    <source>
        <dbReference type="ARBA" id="ARBA00022563"/>
    </source>
</evidence>
<organism evidence="10 11">
    <name type="scientific">Streptococcus acidominimus</name>
    <dbReference type="NCBI Taxonomy" id="1326"/>
    <lineage>
        <taxon>Bacteria</taxon>
        <taxon>Bacillati</taxon>
        <taxon>Bacillota</taxon>
        <taxon>Bacilli</taxon>
        <taxon>Lactobacillales</taxon>
        <taxon>Streptococcaceae</taxon>
        <taxon>Streptococcus</taxon>
    </lineage>
</organism>
<dbReference type="RefSeq" id="WP_095122960.1">
    <property type="nucleotide sequence ID" value="NZ_LT906454.1"/>
</dbReference>
<dbReference type="PROSITE" id="PS00075">
    <property type="entry name" value="DHFR_1"/>
    <property type="match status" value="1"/>
</dbReference>
<dbReference type="PANTHER" id="PTHR48069">
    <property type="entry name" value="DIHYDROFOLATE REDUCTASE"/>
    <property type="match status" value="1"/>
</dbReference>
<feature type="domain" description="DHFR" evidence="9">
    <location>
        <begin position="4"/>
        <end position="164"/>
    </location>
</feature>
<accession>A0A239X629</accession>
<evidence type="ECO:0000313" key="11">
    <source>
        <dbReference type="Proteomes" id="UP000215144"/>
    </source>
</evidence>
<sequence length="167" mass="19288">MTKQLIAIWAEDEQGLIGRNDRLPWHLPKELKHFKESTMGQVLVMGRVTFEGMNRRILPGRETIVLTRDLSYEADGVIVLHSKEEVLSWFAQQDKTLYIVGGASLYKTFLPEVDGIIQTIVHGVFEGDTYFPDYDKEAFLAVSETYFDKDDKNPYDFSVTTYERKVE</sequence>
<comment type="function">
    <text evidence="7">Key enzyme in folate metabolism. Catalyzes an essential reaction for de novo glycine and purine synthesis, and for DNA precursor synthesis.</text>
</comment>
<keyword evidence="5 7" id="KW-0521">NADP</keyword>
<dbReference type="GO" id="GO:0004146">
    <property type="term" value="F:dihydrofolate reductase activity"/>
    <property type="evidence" value="ECO:0007669"/>
    <property type="project" value="UniProtKB-EC"/>
</dbReference>
<dbReference type="FunFam" id="3.40.430.10:FF:000009">
    <property type="entry name" value="Dihydrofolate reductase"/>
    <property type="match status" value="1"/>
</dbReference>
<evidence type="ECO:0000259" key="9">
    <source>
        <dbReference type="PROSITE" id="PS51330"/>
    </source>
</evidence>
<dbReference type="PANTHER" id="PTHR48069:SF3">
    <property type="entry name" value="DIHYDROFOLATE REDUCTASE"/>
    <property type="match status" value="1"/>
</dbReference>
<evidence type="ECO:0000256" key="7">
    <source>
        <dbReference type="PIRNR" id="PIRNR000194"/>
    </source>
</evidence>
<keyword evidence="4 7" id="KW-0554">One-carbon metabolism</keyword>
<dbReference type="GO" id="GO:0005829">
    <property type="term" value="C:cytosol"/>
    <property type="evidence" value="ECO:0007669"/>
    <property type="project" value="TreeGrafter"/>
</dbReference>
<dbReference type="CDD" id="cd00209">
    <property type="entry name" value="DHFR"/>
    <property type="match status" value="1"/>
</dbReference>
<dbReference type="GO" id="GO:0046655">
    <property type="term" value="P:folic acid metabolic process"/>
    <property type="evidence" value="ECO:0007669"/>
    <property type="project" value="TreeGrafter"/>
</dbReference>
<dbReference type="EMBL" id="LT906454">
    <property type="protein sequence ID" value="SNV42165.1"/>
    <property type="molecule type" value="Genomic_DNA"/>
</dbReference>
<dbReference type="InterPro" id="IPR024072">
    <property type="entry name" value="DHFR-like_dom_sf"/>
</dbReference>
<evidence type="ECO:0000256" key="6">
    <source>
        <dbReference type="ARBA" id="ARBA00023002"/>
    </source>
</evidence>
<dbReference type="EC" id="1.5.1.3" evidence="3 7"/>
<dbReference type="Gene3D" id="3.40.430.10">
    <property type="entry name" value="Dihydrofolate Reductase, subunit A"/>
    <property type="match status" value="1"/>
</dbReference>
<proteinExistence type="inferred from homology"/>